<organism evidence="2 3">
    <name type="scientific">Gordonia phage Kwekel</name>
    <dbReference type="NCBI Taxonomy" id="3077820"/>
    <lineage>
        <taxon>Viruses</taxon>
        <taxon>Duplodnaviria</taxon>
        <taxon>Heunggongvirae</taxon>
        <taxon>Uroviricota</taxon>
        <taxon>Caudoviricetes</taxon>
        <taxon>Stackebrandtviridae</taxon>
        <taxon>Schenleyvirinae</taxon>
        <taxon>Dexdertvirus</taxon>
        <taxon>Dexdertvirus kwekel</taxon>
    </lineage>
</organism>
<feature type="compositionally biased region" description="Polar residues" evidence="1">
    <location>
        <begin position="26"/>
        <end position="47"/>
    </location>
</feature>
<gene>
    <name evidence="2" type="primary">42</name>
    <name evidence="2" type="ORF">SEA_KWEKEL_42</name>
</gene>
<protein>
    <submittedName>
        <fullName evidence="2">Uncharacterized protein</fullName>
    </submittedName>
</protein>
<evidence type="ECO:0000313" key="2">
    <source>
        <dbReference type="EMBL" id="WNO27344.1"/>
    </source>
</evidence>
<reference evidence="2 3" key="1">
    <citation type="submission" date="2023-08" db="EMBL/GenBank/DDBJ databases">
        <authorList>
            <person name="Wingfield L.M."/>
            <person name="White W.R."/>
            <person name="West C.J."/>
            <person name="Wendt R.N."/>
            <person name="Turner G.C."/>
            <person name="Treadway A.R."/>
            <person name="Swint M.R."/>
            <person name="Swindle R.E."/>
            <person name="Steinfeldt B."/>
            <person name="Smith E.H."/>
            <person name="Sexton S.H."/>
            <person name="Sanford B.N."/>
            <person name="Mott M.G."/>
            <person name="Malone J.B."/>
            <person name="Lynch A.J."/>
            <person name="Lawson L.W."/>
            <person name="Kyzer E.F."/>
            <person name="Knight E.S."/>
            <person name="Jeffus L.A."/>
            <person name="Garrison L.D."/>
            <person name="Edds J.T."/>
            <person name="Dumas P.M."/>
            <person name="Dresser A.M."/>
            <person name="Craft C.S."/>
            <person name="Cole C.E."/>
            <person name="Reyna N.S."/>
            <person name="Plymale R.C."/>
            <person name="Russell D.A."/>
            <person name="Jacobs-Sera D."/>
            <person name="Hatfull G.F."/>
        </authorList>
    </citation>
    <scope>NUCLEOTIDE SEQUENCE [LARGE SCALE GENOMIC DNA]</scope>
</reference>
<dbReference type="Pfam" id="PF24211">
    <property type="entry name" value="DUF7432"/>
    <property type="match status" value="1"/>
</dbReference>
<keyword evidence="3" id="KW-1185">Reference proteome</keyword>
<accession>A0AA96KMT7</accession>
<name>A0AA96KMT7_9CAUD</name>
<dbReference type="Proteomes" id="UP001303045">
    <property type="component" value="Segment"/>
</dbReference>
<evidence type="ECO:0000313" key="3">
    <source>
        <dbReference type="Proteomes" id="UP001303045"/>
    </source>
</evidence>
<evidence type="ECO:0000256" key="1">
    <source>
        <dbReference type="SAM" id="MobiDB-lite"/>
    </source>
</evidence>
<dbReference type="EMBL" id="OR521074">
    <property type="protein sequence ID" value="WNO27344.1"/>
    <property type="molecule type" value="Genomic_DNA"/>
</dbReference>
<dbReference type="InterPro" id="IPR055855">
    <property type="entry name" value="DUF7432"/>
</dbReference>
<sequence>MNRHAGAVCGREWTHAAPAVCYSARDQSVPHQRGTTMTENTTAPQTNRPEDLADLDTIYDGHTAHPLIDVHDLGRIAKIPGALSALGDLLDKLNAEIEYNDAPDDVKIKADLNTIAVTQELNDDEVAKLLTSRQASYDRGRELWQKYLDDGSLPTGAYIWDYYLHREKIADAPKVSR</sequence>
<feature type="region of interest" description="Disordered" evidence="1">
    <location>
        <begin position="26"/>
        <end position="48"/>
    </location>
</feature>
<proteinExistence type="predicted"/>